<evidence type="ECO:0000313" key="1">
    <source>
        <dbReference type="EMBL" id="MBM3225674.1"/>
    </source>
</evidence>
<dbReference type="Proteomes" id="UP000712673">
    <property type="component" value="Unassembled WGS sequence"/>
</dbReference>
<proteinExistence type="predicted"/>
<dbReference type="AlphaFoldDB" id="A0A938B430"/>
<name>A0A938B430_UNCTE</name>
<comment type="caution">
    <text evidence="1">The sequence shown here is derived from an EMBL/GenBank/DDBJ whole genome shotgun (WGS) entry which is preliminary data.</text>
</comment>
<dbReference type="EMBL" id="VGLS01000648">
    <property type="protein sequence ID" value="MBM3225674.1"/>
    <property type="molecule type" value="Genomic_DNA"/>
</dbReference>
<dbReference type="InterPro" id="IPR025132">
    <property type="entry name" value="DUF4058"/>
</dbReference>
<evidence type="ECO:0000313" key="2">
    <source>
        <dbReference type="Proteomes" id="UP000712673"/>
    </source>
</evidence>
<organism evidence="1 2">
    <name type="scientific">Tectimicrobiota bacterium</name>
    <dbReference type="NCBI Taxonomy" id="2528274"/>
    <lineage>
        <taxon>Bacteria</taxon>
        <taxon>Pseudomonadati</taxon>
        <taxon>Nitrospinota/Tectimicrobiota group</taxon>
        <taxon>Candidatus Tectimicrobiota</taxon>
    </lineage>
</organism>
<accession>A0A938B430</accession>
<dbReference type="Pfam" id="PF13267">
    <property type="entry name" value="DUF4058"/>
    <property type="match status" value="1"/>
</dbReference>
<gene>
    <name evidence="1" type="ORF">FJZ47_18000</name>
</gene>
<sequence>MCSSHRTRRALLDSTAHLLEIDLLRAGERPTMAEELPEGLYCIILSRVERRPIAEVWPLRLQEAIPLLPVPLLPPDPDVPLDLGAALAIIYERSGYDLRIDYTQPPPAPALPAREATWLDRHLRAAGLRASR</sequence>
<reference evidence="1" key="1">
    <citation type="submission" date="2019-03" db="EMBL/GenBank/DDBJ databases">
        <title>Lake Tanganyika Metagenome-Assembled Genomes (MAGs).</title>
        <authorList>
            <person name="Tran P."/>
        </authorList>
    </citation>
    <scope>NUCLEOTIDE SEQUENCE</scope>
    <source>
        <strain evidence="1">K_DeepCast_65m_m2_066</strain>
    </source>
</reference>
<protein>
    <submittedName>
        <fullName evidence="1">DUF4058 family protein</fullName>
    </submittedName>
</protein>